<dbReference type="InterPro" id="IPR013154">
    <property type="entry name" value="ADH-like_N"/>
</dbReference>
<dbReference type="SUPFAM" id="SSF50129">
    <property type="entry name" value="GroES-like"/>
    <property type="match status" value="1"/>
</dbReference>
<evidence type="ECO:0000259" key="2">
    <source>
        <dbReference type="SMART" id="SM00829"/>
    </source>
</evidence>
<evidence type="ECO:0000256" key="1">
    <source>
        <dbReference type="ARBA" id="ARBA00023002"/>
    </source>
</evidence>
<dbReference type="Proteomes" id="UP000078368">
    <property type="component" value="Unassembled WGS sequence"/>
</dbReference>
<dbReference type="Gene3D" id="3.90.180.10">
    <property type="entry name" value="Medium-chain alcohol dehydrogenases, catalytic domain"/>
    <property type="match status" value="1"/>
</dbReference>
<sequence length="341" mass="35591">MKAFVLERYGHPLSAVDMPVPEPGPRQVLVRMVASGVNHADERTRAGEFKAVFRLDLPKVMGGELSGEVIAVGSQVTELAVGDRVYGYTGVVAMGTWAEFVVVDADALAPAPRSVSLAQAASLPVVALTAWQSLVTIGRLQPGQTVLVHGGAGGVGSAVIQLAKHLGATVATTASASSAETVRRLGADIVIDYRSEDFVQRLAETPVDIVVDTQGGEITSRSFQVLRLGGIVVGIAGTPDPALADQAGAGLMVKTALSALSFKVRRQASKLGVRYRFLFIEPDGEALRTIAGLVDDGVIQPVVDRILPFDQALAALDQLLAGGTRGKVLVTTSEQEVTAHA</sequence>
<dbReference type="InterPro" id="IPR036291">
    <property type="entry name" value="NAD(P)-bd_dom_sf"/>
</dbReference>
<dbReference type="SMART" id="SM00829">
    <property type="entry name" value="PKS_ER"/>
    <property type="match status" value="1"/>
</dbReference>
<gene>
    <name evidence="3" type="ORF">A4H34_04500</name>
</gene>
<dbReference type="CDD" id="cd05289">
    <property type="entry name" value="MDR_like_2"/>
    <property type="match status" value="1"/>
</dbReference>
<dbReference type="PANTHER" id="PTHR11695:SF294">
    <property type="entry name" value="RETICULON-4-INTERACTING PROTEIN 1, MITOCHONDRIAL"/>
    <property type="match status" value="1"/>
</dbReference>
<reference evidence="3 4" key="1">
    <citation type="submission" date="2016-04" db="EMBL/GenBank/DDBJ databases">
        <title>Peptidophaga gingivicola gen. nov., sp. nov., isolated from human subgingival plaque.</title>
        <authorList>
            <person name="Beall C.J."/>
            <person name="Mokrzan E.M."/>
            <person name="Griffen A.L."/>
            <person name="Leys E.J."/>
        </authorList>
    </citation>
    <scope>NUCLEOTIDE SEQUENCE [LARGE SCALE GENOMIC DNA]</scope>
    <source>
        <strain evidence="3 4">BA112</strain>
    </source>
</reference>
<dbReference type="RefSeq" id="WP_064231227.1">
    <property type="nucleotide sequence ID" value="NZ_LVZK01000001.1"/>
</dbReference>
<name>A0A179B5L1_9ACTO</name>
<dbReference type="STRING" id="1823756.A4H34_04500"/>
<dbReference type="SUPFAM" id="SSF51735">
    <property type="entry name" value="NAD(P)-binding Rossmann-fold domains"/>
    <property type="match status" value="1"/>
</dbReference>
<comment type="caution">
    <text evidence="3">The sequence shown here is derived from an EMBL/GenBank/DDBJ whole genome shotgun (WGS) entry which is preliminary data.</text>
</comment>
<proteinExistence type="predicted"/>
<dbReference type="AlphaFoldDB" id="A0A179B5L1"/>
<accession>A0A179B5L1</accession>
<protein>
    <submittedName>
        <fullName evidence="3">NADPH:quinone oxidoreductase</fullName>
    </submittedName>
</protein>
<dbReference type="InterPro" id="IPR050700">
    <property type="entry name" value="YIM1/Zinc_Alcohol_DH_Fams"/>
</dbReference>
<evidence type="ECO:0000313" key="4">
    <source>
        <dbReference type="Proteomes" id="UP000078368"/>
    </source>
</evidence>
<dbReference type="InterPro" id="IPR020843">
    <property type="entry name" value="ER"/>
</dbReference>
<dbReference type="Gene3D" id="3.40.50.720">
    <property type="entry name" value="NAD(P)-binding Rossmann-like Domain"/>
    <property type="match status" value="1"/>
</dbReference>
<feature type="domain" description="Enoyl reductase (ER)" evidence="2">
    <location>
        <begin position="10"/>
        <end position="330"/>
    </location>
</feature>
<dbReference type="OrthoDB" id="3175656at2"/>
<dbReference type="PANTHER" id="PTHR11695">
    <property type="entry name" value="ALCOHOL DEHYDROGENASE RELATED"/>
    <property type="match status" value="1"/>
</dbReference>
<dbReference type="GO" id="GO:0016491">
    <property type="term" value="F:oxidoreductase activity"/>
    <property type="evidence" value="ECO:0007669"/>
    <property type="project" value="UniProtKB-KW"/>
</dbReference>
<dbReference type="PROSITE" id="PS01162">
    <property type="entry name" value="QOR_ZETA_CRYSTAL"/>
    <property type="match status" value="1"/>
</dbReference>
<keyword evidence="4" id="KW-1185">Reference proteome</keyword>
<dbReference type="InterPro" id="IPR011032">
    <property type="entry name" value="GroES-like_sf"/>
</dbReference>
<keyword evidence="1" id="KW-0560">Oxidoreductase</keyword>
<dbReference type="Pfam" id="PF08240">
    <property type="entry name" value="ADH_N"/>
    <property type="match status" value="1"/>
</dbReference>
<dbReference type="InterPro" id="IPR002364">
    <property type="entry name" value="Quin_OxRdtase/zeta-crystal_CS"/>
</dbReference>
<dbReference type="Pfam" id="PF13602">
    <property type="entry name" value="ADH_zinc_N_2"/>
    <property type="match status" value="1"/>
</dbReference>
<dbReference type="GO" id="GO:0008270">
    <property type="term" value="F:zinc ion binding"/>
    <property type="evidence" value="ECO:0007669"/>
    <property type="project" value="InterPro"/>
</dbReference>
<dbReference type="EMBL" id="LVZK01000001">
    <property type="protein sequence ID" value="OAP86411.1"/>
    <property type="molecule type" value="Genomic_DNA"/>
</dbReference>
<organism evidence="3 4">
    <name type="scientific">Peptidiphaga gingivicola</name>
    <dbReference type="NCBI Taxonomy" id="2741497"/>
    <lineage>
        <taxon>Bacteria</taxon>
        <taxon>Bacillati</taxon>
        <taxon>Actinomycetota</taxon>
        <taxon>Actinomycetes</taxon>
        <taxon>Actinomycetales</taxon>
        <taxon>Actinomycetaceae</taxon>
        <taxon>Peptidiphaga</taxon>
    </lineage>
</organism>
<evidence type="ECO:0000313" key="3">
    <source>
        <dbReference type="EMBL" id="OAP86411.1"/>
    </source>
</evidence>